<dbReference type="InterPro" id="IPR050708">
    <property type="entry name" value="T6SS_VgrG/RHS"/>
</dbReference>
<dbReference type="NCBIfam" id="TIGR01643">
    <property type="entry name" value="YD_repeat_2x"/>
    <property type="match status" value="4"/>
</dbReference>
<comment type="similarity">
    <text evidence="1">Belongs to the RHS family.</text>
</comment>
<protein>
    <recommendedName>
        <fullName evidence="7">Type IV secretion protein Rhs</fullName>
    </recommendedName>
</protein>
<evidence type="ECO:0000256" key="1">
    <source>
        <dbReference type="ARBA" id="ARBA00009455"/>
    </source>
</evidence>
<dbReference type="InterPro" id="IPR031325">
    <property type="entry name" value="RHS_repeat"/>
</dbReference>
<accession>A0ABX5A5V4</accession>
<feature type="region of interest" description="Disordered" evidence="2">
    <location>
        <begin position="1590"/>
        <end position="1610"/>
    </location>
</feature>
<dbReference type="Pfam" id="PF03527">
    <property type="entry name" value="RHS"/>
    <property type="match status" value="1"/>
</dbReference>
<comment type="caution">
    <text evidence="5">The sequence shown here is derived from an EMBL/GenBank/DDBJ whole genome shotgun (WGS) entry which is preliminary data.</text>
</comment>
<sequence length="1624" mass="183333">MSENKSAAMVSSQDAAEKNFSTENKISGGCVKCGCEALIHYQYDSGKPVPDASFVLTDSNGKQINGRTDADGLCLIYDMGCGTFELLLDEGSDTFEPEKAETNNPVLQDKPEYARLAGEYFTLFLLLRQQGLLEYDAEDCSDKQVTVNDTGWLGGIFTSVPENYRDAYVRFRQLDRQINQGNIALKEAINKIHHRLAAEVADQVGDDNTALLLFCQIALGFVPVVGQAIDFYAIGEWAWDSWKHPETLDDPLHIADGVLCAIGFIPGLGDAIKVSGRAILRGLEKSHLFNSGDIQFAIRTIRGLSDGNLVKGLSYLQGQLKHYGAQAQALLSEIHTALSKTLTDAASNSWIVQMIHAEFRALVDALGRLIEKFDASMAYITARFDEFVAKVVTRVSDSARPKGSYERKNAEGISAATVSVNAGRNRGDVVDKTRLEQDALKKDETCLASSKHCQTEGEPVDMATGAVVDWRTDFTVPGFFPLEFRRFYRSTGERQSGLLGSLWRCQWDMHLALDNGLITLVDGEFNQHVFASPDEGQPKRAASGPEWRLSREQGRLTLRHVDGIRYEFEYAQGKQLNLTSMEDRAGNRITLLRDRGTLRWVVLPDRRLIFAETEHNRLTTLRLCDRDKNAVKTLATYRYDAQGHLLEVRAGEGRSFDYRYSPEGWMTRWNDLSQTWVEHTYDSKGRALTDRTSGDYWRGRYVWDDETLTGHYHNGFGGVVSYTRDHRNNILCRRQADGGETRFEWQNNQLVAQTDPLGNRTEYLRNQWGQAVVVTLPDGACQRYVYDEEGILQAQTDPCGNTWHYEHSQHGLLTAIRDPENRLWQQRWNEHGQLASVVSPNGSERKWLYNASGLTECVESSGTPRIYFYYDRQHRLTERRIVPAEGKTLSRGWAYKGDRETPFRVTYEDRTESHLEWDAEGNLTSVRDALGLVHRYAWGAFDNLTGITNPEGATVRLHYNVEAEFAGVTNSHGQKWVYRFDACGRLSGERHYDGRLYRYEYDVCGQLNARHAPDGSVLRYGYDKVRRLSDITAYRADGEQESITTFSYDAAGRLLKAAGADAVVEYEWSPSGRIVCERVNGQEIRSVYDESAQRIAASGLLKELGLNWHQGRLAALSVGSYQPLTFSHNGAGLEQQRSNGQGFSLRHEWSDTGLLVRQSLAPDGGRVNDVLERQYRYDVLDRLVGIDDSHWGNREFRLNGTGQITGERGWRAERRKPRVFAYDSELNLKEIHSLVAGKAPEPSTPVVHTENIHYDVAGRVIRYRDMYCHYDACGRLIIKRRERAGFRPEETHYTWDAHDRLIRIQRPDGARWRYRYDAFGRRVSKVREGNVESARSLLRVDYCWDGDQLVGEQQWLADGSAARAVQWVYEPGSFRPLAQVEKQGDTTRLHYIVTDLTGTARELCSEDGEVHWRGEQALWGGYQETKKPVPHPMFPGDAANDEVSCDLRYPGQLYDAESGLYYNRYRYYDTELGQYLSSDPIGLAGGIRPQGYVHNPLEWIDPLGLVGNPETATHITYQGIDSATGKPYVGYASMPGKQIGEDVMSYRYGGDFSRFGGQAPDVLYEGYGQSGKNVARGLEQRTFERLGGLEGTANKQNPVGPGNIKRNDYLNSADTHLSNKKCGK</sequence>
<dbReference type="RefSeq" id="WP_103950328.1">
    <property type="nucleotide sequence ID" value="NZ_PQVT01000002.1"/>
</dbReference>
<evidence type="ECO:0000313" key="6">
    <source>
        <dbReference type="Proteomes" id="UP000237025"/>
    </source>
</evidence>
<keyword evidence="6" id="KW-1185">Reference proteome</keyword>
<dbReference type="Gene3D" id="2.180.10.10">
    <property type="entry name" value="RHS repeat-associated core"/>
    <property type="match status" value="2"/>
</dbReference>
<reference evidence="5 6" key="1">
    <citation type="submission" date="2018-02" db="EMBL/GenBank/DDBJ databases">
        <title>Lelliotia aquatilis sp. nov., isolated from drinking water.</title>
        <authorList>
            <person name="Kaempfer P."/>
            <person name="Glaeser S."/>
            <person name="Exner M."/>
            <person name="Doijad S."/>
            <person name="Chakraborty T."/>
        </authorList>
    </citation>
    <scope>NUCLEOTIDE SEQUENCE [LARGE SCALE GENOMIC DNA]</scope>
    <source>
        <strain evidence="5 6">6331-17</strain>
    </source>
</reference>
<dbReference type="Pfam" id="PF05593">
    <property type="entry name" value="RHS_repeat"/>
    <property type="match status" value="3"/>
</dbReference>
<name>A0ABX5A5V4_9ENTR</name>
<dbReference type="Proteomes" id="UP000237025">
    <property type="component" value="Unassembled WGS sequence"/>
</dbReference>
<evidence type="ECO:0000313" key="5">
    <source>
        <dbReference type="EMBL" id="POZ26006.1"/>
    </source>
</evidence>
<feature type="domain" description="DUF6531" evidence="4">
    <location>
        <begin position="457"/>
        <end position="530"/>
    </location>
</feature>
<dbReference type="Pfam" id="PF20148">
    <property type="entry name" value="DUF6531"/>
    <property type="match status" value="1"/>
</dbReference>
<dbReference type="EMBL" id="PQVW01000002">
    <property type="protein sequence ID" value="POZ26006.1"/>
    <property type="molecule type" value="Genomic_DNA"/>
</dbReference>
<dbReference type="PANTHER" id="PTHR32305:SF15">
    <property type="entry name" value="PROTEIN RHSA-RELATED"/>
    <property type="match status" value="1"/>
</dbReference>
<dbReference type="PANTHER" id="PTHR32305">
    <property type="match status" value="1"/>
</dbReference>
<dbReference type="InterPro" id="IPR006530">
    <property type="entry name" value="YD"/>
</dbReference>
<dbReference type="InterPro" id="IPR049802">
    <property type="entry name" value="RhsC-like_FIX"/>
</dbReference>
<dbReference type="CDD" id="cd20746">
    <property type="entry name" value="FIX_Ntox15_NUC_DUF4112_RhsA-like"/>
    <property type="match status" value="1"/>
</dbReference>
<dbReference type="InterPro" id="IPR045351">
    <property type="entry name" value="DUF6531"/>
</dbReference>
<dbReference type="PRINTS" id="PR00394">
    <property type="entry name" value="RHSPROTEIN"/>
</dbReference>
<dbReference type="NCBIfam" id="TIGR03696">
    <property type="entry name" value="Rhs_assc_core"/>
    <property type="match status" value="1"/>
</dbReference>
<dbReference type="InterPro" id="IPR001826">
    <property type="entry name" value="RHS"/>
</dbReference>
<feature type="domain" description="RHS protein conserved region" evidence="3">
    <location>
        <begin position="1390"/>
        <end position="1420"/>
    </location>
</feature>
<evidence type="ECO:0000256" key="2">
    <source>
        <dbReference type="SAM" id="MobiDB-lite"/>
    </source>
</evidence>
<evidence type="ECO:0000259" key="3">
    <source>
        <dbReference type="Pfam" id="PF03527"/>
    </source>
</evidence>
<proteinExistence type="inferred from homology"/>
<dbReference type="InterPro" id="IPR022385">
    <property type="entry name" value="Rhs_assc_core"/>
</dbReference>
<evidence type="ECO:0000259" key="4">
    <source>
        <dbReference type="Pfam" id="PF20148"/>
    </source>
</evidence>
<gene>
    <name evidence="5" type="ORF">C3712_04600</name>
</gene>
<evidence type="ECO:0008006" key="7">
    <source>
        <dbReference type="Google" id="ProtNLM"/>
    </source>
</evidence>
<organism evidence="5 6">
    <name type="scientific">Lelliottia aquatilis</name>
    <dbReference type="NCBI Taxonomy" id="2080838"/>
    <lineage>
        <taxon>Bacteria</taxon>
        <taxon>Pseudomonadati</taxon>
        <taxon>Pseudomonadota</taxon>
        <taxon>Gammaproteobacteria</taxon>
        <taxon>Enterobacterales</taxon>
        <taxon>Enterobacteriaceae</taxon>
        <taxon>Lelliottia</taxon>
    </lineage>
</organism>